<keyword evidence="4" id="KW-0804">Transcription</keyword>
<evidence type="ECO:0000256" key="4">
    <source>
        <dbReference type="ARBA" id="ARBA00023163"/>
    </source>
</evidence>
<dbReference type="SMART" id="SM00066">
    <property type="entry name" value="GAL4"/>
    <property type="match status" value="1"/>
</dbReference>
<dbReference type="PROSITE" id="PS50048">
    <property type="entry name" value="ZN2_CY6_FUNGAL_2"/>
    <property type="match status" value="1"/>
</dbReference>
<dbReference type="CDD" id="cd00067">
    <property type="entry name" value="GAL4"/>
    <property type="match status" value="1"/>
</dbReference>
<proteinExistence type="predicted"/>
<protein>
    <recommendedName>
        <fullName evidence="6">Zn(2)-C6 fungal-type domain-containing protein</fullName>
    </recommendedName>
</protein>
<evidence type="ECO:0000256" key="3">
    <source>
        <dbReference type="ARBA" id="ARBA00023125"/>
    </source>
</evidence>
<accession>A0AAV9ZAE4</accession>
<dbReference type="GO" id="GO:0000981">
    <property type="term" value="F:DNA-binding transcription factor activity, RNA polymerase II-specific"/>
    <property type="evidence" value="ECO:0007669"/>
    <property type="project" value="InterPro"/>
</dbReference>
<dbReference type="PROSITE" id="PS00463">
    <property type="entry name" value="ZN2_CY6_FUNGAL_1"/>
    <property type="match status" value="1"/>
</dbReference>
<keyword evidence="2" id="KW-0805">Transcription regulation</keyword>
<dbReference type="InterPro" id="IPR051089">
    <property type="entry name" value="prtT"/>
</dbReference>
<keyword evidence="5" id="KW-0539">Nucleus</keyword>
<evidence type="ECO:0000313" key="8">
    <source>
        <dbReference type="Proteomes" id="UP001362999"/>
    </source>
</evidence>
<dbReference type="CDD" id="cd12148">
    <property type="entry name" value="fungal_TF_MHR"/>
    <property type="match status" value="1"/>
</dbReference>
<dbReference type="GO" id="GO:0000976">
    <property type="term" value="F:transcription cis-regulatory region binding"/>
    <property type="evidence" value="ECO:0007669"/>
    <property type="project" value="TreeGrafter"/>
</dbReference>
<evidence type="ECO:0000256" key="5">
    <source>
        <dbReference type="ARBA" id="ARBA00023242"/>
    </source>
</evidence>
<evidence type="ECO:0000256" key="2">
    <source>
        <dbReference type="ARBA" id="ARBA00023015"/>
    </source>
</evidence>
<name>A0AAV9ZAE4_9AGAR</name>
<dbReference type="GO" id="GO:0005634">
    <property type="term" value="C:nucleus"/>
    <property type="evidence" value="ECO:0007669"/>
    <property type="project" value="UniProtKB-SubCell"/>
</dbReference>
<dbReference type="Proteomes" id="UP001362999">
    <property type="component" value="Unassembled WGS sequence"/>
</dbReference>
<dbReference type="Gene3D" id="4.10.240.10">
    <property type="entry name" value="Zn(2)-C6 fungal-type DNA-binding domain"/>
    <property type="match status" value="1"/>
</dbReference>
<dbReference type="PANTHER" id="PTHR31845:SF17">
    <property type="entry name" value="ZN(II)2CYS6 TRANSCRIPTION FACTOR (EUROFUNG)"/>
    <property type="match status" value="1"/>
</dbReference>
<keyword evidence="8" id="KW-1185">Reference proteome</keyword>
<dbReference type="Pfam" id="PF00172">
    <property type="entry name" value="Zn_clus"/>
    <property type="match status" value="1"/>
</dbReference>
<keyword evidence="3" id="KW-0238">DNA-binding</keyword>
<dbReference type="GO" id="GO:0008270">
    <property type="term" value="F:zinc ion binding"/>
    <property type="evidence" value="ECO:0007669"/>
    <property type="project" value="InterPro"/>
</dbReference>
<evidence type="ECO:0000256" key="1">
    <source>
        <dbReference type="ARBA" id="ARBA00004123"/>
    </source>
</evidence>
<comment type="caution">
    <text evidence="7">The sequence shown here is derived from an EMBL/GenBank/DDBJ whole genome shotgun (WGS) entry which is preliminary data.</text>
</comment>
<gene>
    <name evidence="7" type="ORF">R3P38DRAFT_3128745</name>
</gene>
<dbReference type="PANTHER" id="PTHR31845">
    <property type="entry name" value="FINGER DOMAIN PROTEIN, PUTATIVE-RELATED"/>
    <property type="match status" value="1"/>
</dbReference>
<sequence>MKRVLESSQSLPNKRSKSSQACVSCRRQKSRCEILESASTIRCHRCSVLNVECSFDNPNLIPVPLVIPPTVVAPNPPSTRSDSVDSLNTLASVASSRPSVEDTVVDVPTTTAPSWGSISRINWTTAPILAIRDMVRCPRCEQDVPVPSGGQLSDILNPPEITSLLEIFESRYTPWLCAQPGTLEISGSFLDIVRCTIASRHLAPAARSEAATRLQKLTEDVFHQEIFNPQPSLDSLRALLILSVWTPICGFGAKVRDARLLIGSTVSAAMNLHIQTASKRASSLRAQRELLSPAQQAKLSDCILRWRLWMHLAISESILCLGTGRDPLSHFSPLDQEMVNFSSSPDSSLAVIRDMRLGLFARMFSMTETALKLTLEHVDRLGQFFEQINESLYALESLVRQFTPPIPVTSPKDTFYSQMLLMKYHNCRLLVIHHALRETRTLYERDRPEARWSDATAGGHRVSLFWGRMALTAAENVLTAFLAASDLALLSTAPDSLFGMIGFASTWIFVSNFSVQQLGGSKLGGASELLQNMAIQRLHQVAHSPDHAAARCGHVLSALMSAWQQQQRQQKLDVDAPVDDERGILDISYASFQPISNPALAGKEELLLSPPPCHKVQEASAPVVSDTSDLFMDDAFWTAFLENLDSDVFVAQTSGSTLL</sequence>
<organism evidence="7 8">
    <name type="scientific">Favolaschia claudopus</name>
    <dbReference type="NCBI Taxonomy" id="2862362"/>
    <lineage>
        <taxon>Eukaryota</taxon>
        <taxon>Fungi</taxon>
        <taxon>Dikarya</taxon>
        <taxon>Basidiomycota</taxon>
        <taxon>Agaricomycotina</taxon>
        <taxon>Agaricomycetes</taxon>
        <taxon>Agaricomycetidae</taxon>
        <taxon>Agaricales</taxon>
        <taxon>Marasmiineae</taxon>
        <taxon>Mycenaceae</taxon>
        <taxon>Favolaschia</taxon>
    </lineage>
</organism>
<evidence type="ECO:0000313" key="7">
    <source>
        <dbReference type="EMBL" id="KAK6974955.1"/>
    </source>
</evidence>
<comment type="subcellular location">
    <subcellularLocation>
        <location evidence="1">Nucleus</location>
    </subcellularLocation>
</comment>
<dbReference type="AlphaFoldDB" id="A0AAV9ZAE4"/>
<dbReference type="InterPro" id="IPR001138">
    <property type="entry name" value="Zn2Cys6_DnaBD"/>
</dbReference>
<feature type="domain" description="Zn(2)-C6 fungal-type" evidence="6">
    <location>
        <begin position="21"/>
        <end position="55"/>
    </location>
</feature>
<reference evidence="7 8" key="1">
    <citation type="journal article" date="2024" name="J Genomics">
        <title>Draft genome sequencing and assembly of Favolaschia claudopus CIRM-BRFM 2984 isolated from oak limbs.</title>
        <authorList>
            <person name="Navarro D."/>
            <person name="Drula E."/>
            <person name="Chaduli D."/>
            <person name="Cazenave R."/>
            <person name="Ahrendt S."/>
            <person name="Wang J."/>
            <person name="Lipzen A."/>
            <person name="Daum C."/>
            <person name="Barry K."/>
            <person name="Grigoriev I.V."/>
            <person name="Favel A."/>
            <person name="Rosso M.N."/>
            <person name="Martin F."/>
        </authorList>
    </citation>
    <scope>NUCLEOTIDE SEQUENCE [LARGE SCALE GENOMIC DNA]</scope>
    <source>
        <strain evidence="7 8">CIRM-BRFM 2984</strain>
    </source>
</reference>
<evidence type="ECO:0000259" key="6">
    <source>
        <dbReference type="PROSITE" id="PS50048"/>
    </source>
</evidence>
<dbReference type="EMBL" id="JAWWNJ010000177">
    <property type="protein sequence ID" value="KAK6974955.1"/>
    <property type="molecule type" value="Genomic_DNA"/>
</dbReference>
<dbReference type="InterPro" id="IPR036864">
    <property type="entry name" value="Zn2-C6_fun-type_DNA-bd_sf"/>
</dbReference>
<dbReference type="SUPFAM" id="SSF57701">
    <property type="entry name" value="Zn2/Cys6 DNA-binding domain"/>
    <property type="match status" value="1"/>
</dbReference>